<accession>A0A080M3D6</accession>
<keyword evidence="2" id="KW-0472">Membrane</keyword>
<evidence type="ECO:0000256" key="1">
    <source>
        <dbReference type="SAM" id="MobiDB-lite"/>
    </source>
</evidence>
<feature type="transmembrane region" description="Helical" evidence="2">
    <location>
        <begin position="279"/>
        <end position="302"/>
    </location>
</feature>
<dbReference type="RefSeq" id="WP_273704697.1">
    <property type="nucleotide sequence ID" value="NZ_JDST02000072.1"/>
</dbReference>
<sequence length="373" mass="40376">MEQTPRPSPSAPARANESPAPPPARLLRLSRYLALAYLVLIIYASLYPFANWRDLGVSPLEFIDAAWPRYWTVFDLMVNVLAYVPLGFLLALALEPRRLPGGRWTATLVALLLGSLLSLAMEFLQNWLPSRVSSNLDLACNTAGTAIGAVIAFSSGRQIFRRIGEIQQTLLAPLEHLELGLVLLGTWLLTQLSPETLLFTTGDLRSVLELTPAVPYAAHSFFVLEASVIALNTIVIGLLARTLLADQAAPHLALLLFFVLALAIRTFAAAVLVAPQEAFAWLTPGAELGLLIGGVLLSLLLLLPAPIRIALAGVALMAGSALVNLTPANPYSEAALAAWRQGHFLNFNGLTRWVASFWPFIALPYLTLVGRHL</sequence>
<protein>
    <submittedName>
        <fullName evidence="4">Integral membrane protein</fullName>
    </submittedName>
</protein>
<evidence type="ECO:0000256" key="2">
    <source>
        <dbReference type="SAM" id="Phobius"/>
    </source>
</evidence>
<feature type="transmembrane region" description="Helical" evidence="2">
    <location>
        <begin position="32"/>
        <end position="50"/>
    </location>
</feature>
<feature type="transmembrane region" description="Helical" evidence="2">
    <location>
        <begin position="309"/>
        <end position="330"/>
    </location>
</feature>
<dbReference type="Pfam" id="PF04892">
    <property type="entry name" value="VanZ"/>
    <property type="match status" value="1"/>
</dbReference>
<comment type="caution">
    <text evidence="4">The sequence shown here is derived from an EMBL/GenBank/DDBJ whole genome shotgun (WGS) entry which is preliminary data.</text>
</comment>
<reference evidence="4" key="1">
    <citation type="submission" date="2014-02" db="EMBL/GenBank/DDBJ databases">
        <title>Expanding our view of genomic diversity in Candidatus Accumulibacter clades.</title>
        <authorList>
            <person name="Skennerton C.T."/>
            <person name="Barr J.J."/>
            <person name="Slater F.R."/>
            <person name="Bond P.L."/>
            <person name="Tyson G.W."/>
        </authorList>
    </citation>
    <scope>NUCLEOTIDE SEQUENCE [LARGE SCALE GENOMIC DNA]</scope>
</reference>
<feature type="transmembrane region" description="Helical" evidence="2">
    <location>
        <begin position="70"/>
        <end position="92"/>
    </location>
</feature>
<evidence type="ECO:0000313" key="4">
    <source>
        <dbReference type="EMBL" id="KFB75822.1"/>
    </source>
</evidence>
<feature type="transmembrane region" description="Helical" evidence="2">
    <location>
        <begin position="350"/>
        <end position="369"/>
    </location>
</feature>
<feature type="transmembrane region" description="Helical" evidence="2">
    <location>
        <begin position="213"/>
        <end position="240"/>
    </location>
</feature>
<keyword evidence="5" id="KW-1185">Reference proteome</keyword>
<feature type="transmembrane region" description="Helical" evidence="2">
    <location>
        <begin position="136"/>
        <end position="155"/>
    </location>
</feature>
<dbReference type="PANTHER" id="PTHR28008:SF1">
    <property type="entry name" value="DOMAIN PROTEIN, PUTATIVE (AFU_ORTHOLOGUE AFUA_3G10980)-RELATED"/>
    <property type="match status" value="1"/>
</dbReference>
<dbReference type="Proteomes" id="UP000021315">
    <property type="component" value="Unassembled WGS sequence"/>
</dbReference>
<feature type="region of interest" description="Disordered" evidence="1">
    <location>
        <begin position="1"/>
        <end position="21"/>
    </location>
</feature>
<feature type="transmembrane region" description="Helical" evidence="2">
    <location>
        <begin position="176"/>
        <end position="193"/>
    </location>
</feature>
<dbReference type="EMBL" id="JDST02000072">
    <property type="protein sequence ID" value="KFB75822.1"/>
    <property type="molecule type" value="Genomic_DNA"/>
</dbReference>
<name>A0A080M3D6_9PROT</name>
<dbReference type="PANTHER" id="PTHR28008">
    <property type="entry name" value="DOMAIN PROTEIN, PUTATIVE (AFU_ORTHOLOGUE AFUA_3G10980)-RELATED"/>
    <property type="match status" value="1"/>
</dbReference>
<feature type="transmembrane region" description="Helical" evidence="2">
    <location>
        <begin position="252"/>
        <end position="273"/>
    </location>
</feature>
<dbReference type="STRING" id="1453999.AW06_003107"/>
<keyword evidence="2" id="KW-0812">Transmembrane</keyword>
<evidence type="ECO:0000259" key="3">
    <source>
        <dbReference type="Pfam" id="PF04892"/>
    </source>
</evidence>
<keyword evidence="2" id="KW-1133">Transmembrane helix</keyword>
<dbReference type="AlphaFoldDB" id="A0A080M3D6"/>
<proteinExistence type="predicted"/>
<dbReference type="InterPro" id="IPR006976">
    <property type="entry name" value="VanZ-like"/>
</dbReference>
<feature type="compositionally biased region" description="Pro residues" evidence="1">
    <location>
        <begin position="1"/>
        <end position="10"/>
    </location>
</feature>
<gene>
    <name evidence="4" type="ORF">AW06_003107</name>
</gene>
<feature type="domain" description="VanZ-like" evidence="3">
    <location>
        <begin position="41"/>
        <end position="153"/>
    </location>
</feature>
<organism evidence="4 5">
    <name type="scientific">Candidatus Accumulibacter cognatus</name>
    <dbReference type="NCBI Taxonomy" id="2954383"/>
    <lineage>
        <taxon>Bacteria</taxon>
        <taxon>Pseudomonadati</taxon>
        <taxon>Pseudomonadota</taxon>
        <taxon>Betaproteobacteria</taxon>
        <taxon>Candidatus Accumulibacter</taxon>
    </lineage>
</organism>
<feature type="transmembrane region" description="Helical" evidence="2">
    <location>
        <begin position="104"/>
        <end position="124"/>
    </location>
</feature>
<evidence type="ECO:0000313" key="5">
    <source>
        <dbReference type="Proteomes" id="UP000021315"/>
    </source>
</evidence>